<name>A0ABP2CKR8_9LACT</name>
<dbReference type="Gene3D" id="3.40.50.300">
    <property type="entry name" value="P-loop containing nucleotide triphosphate hydrolases"/>
    <property type="match status" value="1"/>
</dbReference>
<dbReference type="Proteomes" id="UP000195947">
    <property type="component" value="Unassembled WGS sequence"/>
</dbReference>
<dbReference type="CDD" id="cd00009">
    <property type="entry name" value="AAA"/>
    <property type="match status" value="1"/>
</dbReference>
<accession>A0ABP2CKR8</accession>
<evidence type="ECO:0000259" key="1">
    <source>
        <dbReference type="Pfam" id="PF01695"/>
    </source>
</evidence>
<sequence>MNDSIDALQSQFRQLRLVETASELPELFRKAEQASWTYRELVQEIVCFELRKREEKSVQKRLKWAKFPYHKTLTEFDLSDQTSLSKRQLTQLQELTWLEQQYNLIFLGPSGVGKTHLSIALGMEAIQKGFQVTFVTMGELLSLLKTEEFTRKAQVQLNRIRASDLVIIDDLMYMAMDQREATLFFHLINHLDLQ</sequence>
<dbReference type="InterPro" id="IPR002611">
    <property type="entry name" value="IstB_ATP-bd"/>
</dbReference>
<dbReference type="Pfam" id="PF01695">
    <property type="entry name" value="IstB_IS21"/>
    <property type="match status" value="1"/>
</dbReference>
<gene>
    <name evidence="2" type="ORF">TFLO_2972</name>
</gene>
<evidence type="ECO:0000313" key="2">
    <source>
        <dbReference type="EMBL" id="CZR04824.1"/>
    </source>
</evidence>
<keyword evidence="3" id="KW-1185">Reference proteome</keyword>
<protein>
    <recommendedName>
        <fullName evidence="1">IstB-like ATP-binding domain-containing protein</fullName>
    </recommendedName>
</protein>
<dbReference type="EMBL" id="FJMZ01000062">
    <property type="protein sequence ID" value="CZR04824.1"/>
    <property type="molecule type" value="Genomic_DNA"/>
</dbReference>
<reference evidence="2 3" key="1">
    <citation type="submission" date="2016-02" db="EMBL/GenBank/DDBJ databases">
        <authorList>
            <person name="Strepis N."/>
        </authorList>
    </citation>
    <scope>NUCLEOTIDE SEQUENCE [LARGE SCALE GENOMIC DNA]</scope>
    <source>
        <strain evidence="2">Trichococcus flocculiformis</strain>
    </source>
</reference>
<comment type="caution">
    <text evidence="2">The sequence shown here is derived from an EMBL/GenBank/DDBJ whole genome shotgun (WGS) entry which is preliminary data.</text>
</comment>
<evidence type="ECO:0000313" key="3">
    <source>
        <dbReference type="Proteomes" id="UP000195947"/>
    </source>
</evidence>
<dbReference type="PANTHER" id="PTHR30050">
    <property type="entry name" value="CHROMOSOMAL REPLICATION INITIATOR PROTEIN DNAA"/>
    <property type="match status" value="1"/>
</dbReference>
<dbReference type="InterPro" id="IPR027417">
    <property type="entry name" value="P-loop_NTPase"/>
</dbReference>
<feature type="domain" description="IstB-like ATP-binding" evidence="1">
    <location>
        <begin position="11"/>
        <end position="190"/>
    </location>
</feature>
<dbReference type="SUPFAM" id="SSF52540">
    <property type="entry name" value="P-loop containing nucleoside triphosphate hydrolases"/>
    <property type="match status" value="1"/>
</dbReference>
<organism evidence="2 3">
    <name type="scientific">Trichococcus flocculiformis</name>
    <dbReference type="NCBI Taxonomy" id="82803"/>
    <lineage>
        <taxon>Bacteria</taxon>
        <taxon>Bacillati</taxon>
        <taxon>Bacillota</taxon>
        <taxon>Bacilli</taxon>
        <taxon>Lactobacillales</taxon>
        <taxon>Carnobacteriaceae</taxon>
        <taxon>Trichococcus</taxon>
    </lineage>
</organism>
<dbReference type="PANTHER" id="PTHR30050:SF4">
    <property type="entry name" value="ATP-BINDING PROTEIN RV3427C IN INSERTION SEQUENCE-RELATED"/>
    <property type="match status" value="1"/>
</dbReference>
<proteinExistence type="predicted"/>